<dbReference type="Proteomes" id="UP000253235">
    <property type="component" value="Unassembled WGS sequence"/>
</dbReference>
<proteinExistence type="predicted"/>
<gene>
    <name evidence="3" type="ORF">DR871_013035</name>
</gene>
<dbReference type="OrthoDB" id="9812921at2"/>
<evidence type="ECO:0000313" key="3">
    <source>
        <dbReference type="EMBL" id="RYJ51346.1"/>
    </source>
</evidence>
<organism evidence="3 4">
    <name type="scientific">Flavobacterium petrolei</name>
    <dbReference type="NCBI Taxonomy" id="2259594"/>
    <lineage>
        <taxon>Bacteria</taxon>
        <taxon>Pseudomonadati</taxon>
        <taxon>Bacteroidota</taxon>
        <taxon>Flavobacteriia</taxon>
        <taxon>Flavobacteriales</taxon>
        <taxon>Flavobacteriaceae</taxon>
        <taxon>Flavobacterium</taxon>
    </lineage>
</organism>
<feature type="domain" description="Peptidase S9 prolyl oligopeptidase catalytic" evidence="2">
    <location>
        <begin position="697"/>
        <end position="874"/>
    </location>
</feature>
<dbReference type="InterPro" id="IPR001375">
    <property type="entry name" value="Peptidase_S9_cat"/>
</dbReference>
<evidence type="ECO:0000256" key="1">
    <source>
        <dbReference type="ARBA" id="ARBA00022801"/>
    </source>
</evidence>
<accession>A0A482TV12</accession>
<dbReference type="SUPFAM" id="SSF82171">
    <property type="entry name" value="DPP6 N-terminal domain-like"/>
    <property type="match status" value="1"/>
</dbReference>
<keyword evidence="4" id="KW-1185">Reference proteome</keyword>
<sequence length="875" mass="100252">MQIQIYNLKTQDIKVMKLLKKNSTIAFSYSCKKTILSFWIVLSCSIYGQDNSKKNIAVAEYERWGKLENRAISQKGNWISFDMQYSNGSDTLFVKHTQQKIGFSYPLGTQGKFGGEIAFGAFQGDKVIVTILENSEKIIISNCTAFEFANSGKIIVSYSSDGELIMRTIKNKEIICVPNVTEYQLDQPNNILFYHTIHEGKSSFGTINLRTNQKTEYYTTTHKLSGLTLAGYGKGVFWLEEGINGKYTKLNFYKTQDKSIQTFEPKSFLNFPEKHEIVTTKSFKISSDGKRVFFGIAKVKEEATPKKDDVEVWDTEDLWIYPKASRENLEGYATLSVWFIEEKRWNTITNKELPFVQLNGSKSVAILYNPTAYAPHFKRYGEVDYFLYNLADGTKKLFLEKQPGENYLLSFSPNGAYICYFKDKNWWLYNIKTQSTVSIVPPAGSEWVSNDLKYITRPHVFGMKGWSDNGEYLLLQDEFDVYQFNIKTNKLKRITNGRESGTYFTVDGSNIKQIGNDNYNGWALTEINSANNLIVSSRNAATKSQQFKLVSTSNTLIPVANNATKSDELRRANNEVYVYREQSHNESPRIVSFKNGVNKVLFESNNHDKNFNQGKVELISFSNSKGDKLQGLLYYPVNYEVGKKYPMITNVYSQITNSLHEYSIPTLYNDTGFNVKHFVQQNYFVLLPDVKYYEGETGNSALDCVVAANNAVVKTGMIDLKHIGLIGHSFGGYETNYIITKSNIFAAAVSGAAISDMVSWYFSNSKSLNIPELWRSESQQWRIGKSIFEDKELYLKNSPILYADNITTPLLSWVGKMETNLPYEQSLLFYNALRRAKKKNVLLVYPKDQHVIVIKENKMDLTKRITDWFDRYLKE</sequence>
<dbReference type="GO" id="GO:0004252">
    <property type="term" value="F:serine-type endopeptidase activity"/>
    <property type="evidence" value="ECO:0007669"/>
    <property type="project" value="TreeGrafter"/>
</dbReference>
<dbReference type="InterPro" id="IPR011042">
    <property type="entry name" value="6-blade_b-propeller_TolB-like"/>
</dbReference>
<keyword evidence="1" id="KW-0378">Hydrolase</keyword>
<dbReference type="Gene3D" id="3.40.50.1820">
    <property type="entry name" value="alpha/beta hydrolase"/>
    <property type="match status" value="1"/>
</dbReference>
<dbReference type="AlphaFoldDB" id="A0A482TV12"/>
<reference evidence="3 4" key="1">
    <citation type="submission" date="2019-01" db="EMBL/GenBank/DDBJ databases">
        <title>Flavobacterium sp. nov. isolated from arctic soil.</title>
        <authorList>
            <person name="Kim D.-U."/>
        </authorList>
    </citation>
    <scope>NUCLEOTIDE SEQUENCE [LARGE SCALE GENOMIC DNA]</scope>
    <source>
        <strain evidence="3 4">Kopri-42</strain>
    </source>
</reference>
<evidence type="ECO:0000259" key="2">
    <source>
        <dbReference type="Pfam" id="PF00326"/>
    </source>
</evidence>
<evidence type="ECO:0000313" key="4">
    <source>
        <dbReference type="Proteomes" id="UP000253235"/>
    </source>
</evidence>
<name>A0A482TV12_9FLAO</name>
<dbReference type="SUPFAM" id="SSF53474">
    <property type="entry name" value="alpha/beta-Hydrolases"/>
    <property type="match status" value="1"/>
</dbReference>
<protein>
    <submittedName>
        <fullName evidence="3">S9 family peptidase</fullName>
    </submittedName>
</protein>
<dbReference type="PANTHER" id="PTHR42776">
    <property type="entry name" value="SERINE PEPTIDASE S9 FAMILY MEMBER"/>
    <property type="match status" value="1"/>
</dbReference>
<dbReference type="PANTHER" id="PTHR42776:SF27">
    <property type="entry name" value="DIPEPTIDYL PEPTIDASE FAMILY MEMBER 6"/>
    <property type="match status" value="1"/>
</dbReference>
<dbReference type="Pfam" id="PF00326">
    <property type="entry name" value="Peptidase_S9"/>
    <property type="match status" value="1"/>
</dbReference>
<dbReference type="InterPro" id="IPR029058">
    <property type="entry name" value="AB_hydrolase_fold"/>
</dbReference>
<comment type="caution">
    <text evidence="3">The sequence shown here is derived from an EMBL/GenBank/DDBJ whole genome shotgun (WGS) entry which is preliminary data.</text>
</comment>
<dbReference type="EMBL" id="QNVY02000004">
    <property type="protein sequence ID" value="RYJ51346.1"/>
    <property type="molecule type" value="Genomic_DNA"/>
</dbReference>
<dbReference type="Gene3D" id="2.120.10.30">
    <property type="entry name" value="TolB, C-terminal domain"/>
    <property type="match status" value="1"/>
</dbReference>
<dbReference type="GO" id="GO:0006508">
    <property type="term" value="P:proteolysis"/>
    <property type="evidence" value="ECO:0007669"/>
    <property type="project" value="InterPro"/>
</dbReference>